<dbReference type="EMBL" id="DF848328">
    <property type="protein sequence ID" value="GAT53453.1"/>
    <property type="molecule type" value="Genomic_DNA"/>
</dbReference>
<keyword evidence="3" id="KW-1185">Reference proteome</keyword>
<name>A0ABQ0LQT6_MYCCL</name>
<evidence type="ECO:0000256" key="1">
    <source>
        <dbReference type="SAM" id="MobiDB-lite"/>
    </source>
</evidence>
<evidence type="ECO:0000313" key="3">
    <source>
        <dbReference type="Proteomes" id="UP000815677"/>
    </source>
</evidence>
<feature type="region of interest" description="Disordered" evidence="1">
    <location>
        <begin position="21"/>
        <end position="130"/>
    </location>
</feature>
<feature type="compositionally biased region" description="Polar residues" evidence="1">
    <location>
        <begin position="56"/>
        <end position="69"/>
    </location>
</feature>
<feature type="region of interest" description="Disordered" evidence="1">
    <location>
        <begin position="205"/>
        <end position="246"/>
    </location>
</feature>
<evidence type="ECO:0000313" key="2">
    <source>
        <dbReference type="EMBL" id="GAT53453.1"/>
    </source>
</evidence>
<dbReference type="Proteomes" id="UP000815677">
    <property type="component" value="Unassembled WGS sequence"/>
</dbReference>
<organism evidence="2 3">
    <name type="scientific">Mycena chlorophos</name>
    <name type="common">Agaric fungus</name>
    <name type="synonym">Agaricus chlorophos</name>
    <dbReference type="NCBI Taxonomy" id="658473"/>
    <lineage>
        <taxon>Eukaryota</taxon>
        <taxon>Fungi</taxon>
        <taxon>Dikarya</taxon>
        <taxon>Basidiomycota</taxon>
        <taxon>Agaricomycotina</taxon>
        <taxon>Agaricomycetes</taxon>
        <taxon>Agaricomycetidae</taxon>
        <taxon>Agaricales</taxon>
        <taxon>Marasmiineae</taxon>
        <taxon>Mycenaceae</taxon>
        <taxon>Mycena</taxon>
    </lineage>
</organism>
<feature type="compositionally biased region" description="Low complexity" evidence="1">
    <location>
        <begin position="210"/>
        <end position="244"/>
    </location>
</feature>
<proteinExistence type="predicted"/>
<reference evidence="2" key="1">
    <citation type="submission" date="2014-09" db="EMBL/GenBank/DDBJ databases">
        <title>Genome sequence of the luminous mushroom Mycena chlorophos for searching fungal bioluminescence genes.</title>
        <authorList>
            <person name="Tanaka Y."/>
            <person name="Kasuga D."/>
            <person name="Oba Y."/>
            <person name="Hase S."/>
            <person name="Sato K."/>
            <person name="Oba Y."/>
            <person name="Sakakibara Y."/>
        </authorList>
    </citation>
    <scope>NUCLEOTIDE SEQUENCE</scope>
</reference>
<protein>
    <submittedName>
        <fullName evidence="2">Uncharacterized protein</fullName>
    </submittedName>
</protein>
<accession>A0ABQ0LQT6</accession>
<sequence length="447" mass="48575">MMLLPLQVASRFRAVLRRVLSRSSSHAQSHPRPRIPSISRGTRTRAGVHFPAAEPQPSSHGSRSRTSNPRRNDWSSWAGLPRHMDHSSQSHYPSPAPQVLAPTMMKDRRPSEMSSHAFPSRTLKGSPNKQKLPLSLATNAALTRPSSSWGVLIGDARLRAFPCSTTRNDIRVVLYTMSSAPASANQHTHHQRRPSIFQKLAHKFTRSHARSVSAPPAAPSSSRPSATPRDAPPDANATLSAAARQAREAALRERGLLPALPLSVQEARADSRLGVVASPEPHTSEARRIKEEWAGRTQGLAAVDELGSHVEDGIEEEDSEDVPSLVHDSSTLDSVSLESHATTTRNSAGAQIQVYEPILEEDTTAPPIQKESTPRRGPALLSGFRRTHKAVASVPTIVGARPAPARQHQRTFSTGVNPTIHNTGSIMAQTNAIEDAETRRMTEVAFM</sequence>
<gene>
    <name evidence="2" type="ORF">MCHLO_10401</name>
</gene>